<comment type="caution">
    <text evidence="12">The sequence shown here is derived from an EMBL/GenBank/DDBJ whole genome shotgun (WGS) entry which is preliminary data.</text>
</comment>
<dbReference type="Gene3D" id="2.60.120.260">
    <property type="entry name" value="Galactose-binding domain-like"/>
    <property type="match status" value="1"/>
</dbReference>
<dbReference type="PANTHER" id="PTHR13460">
    <property type="match status" value="1"/>
</dbReference>
<keyword evidence="13" id="KW-1185">Reference proteome</keyword>
<dbReference type="PANTHER" id="PTHR13460:SF0">
    <property type="entry name" value="MALECTIN"/>
    <property type="match status" value="1"/>
</dbReference>
<evidence type="ECO:0000256" key="1">
    <source>
        <dbReference type="ARBA" id="ARBA00004115"/>
    </source>
</evidence>
<dbReference type="EMBL" id="JBHSJJ010000008">
    <property type="protein sequence ID" value="MFC4873133.1"/>
    <property type="molecule type" value="Genomic_DNA"/>
</dbReference>
<dbReference type="Pfam" id="PF11721">
    <property type="entry name" value="Malectin"/>
    <property type="match status" value="3"/>
</dbReference>
<dbReference type="InterPro" id="IPR039448">
    <property type="entry name" value="Beta_helix"/>
</dbReference>
<dbReference type="SMART" id="SM00710">
    <property type="entry name" value="PbH1"/>
    <property type="match status" value="9"/>
</dbReference>
<feature type="domain" description="Right handed beta helix" evidence="11">
    <location>
        <begin position="222"/>
        <end position="383"/>
    </location>
</feature>
<evidence type="ECO:0000313" key="12">
    <source>
        <dbReference type="EMBL" id="MFC4873133.1"/>
    </source>
</evidence>
<feature type="domain" description="Malectin" evidence="10">
    <location>
        <begin position="896"/>
        <end position="1026"/>
    </location>
</feature>
<dbReference type="InterPro" id="IPR039155">
    <property type="entry name" value="MLEC"/>
</dbReference>
<keyword evidence="9" id="KW-0119">Carbohydrate metabolism</keyword>
<evidence type="ECO:0000256" key="6">
    <source>
        <dbReference type="ARBA" id="ARBA00022989"/>
    </source>
</evidence>
<feature type="domain" description="Malectin" evidence="10">
    <location>
        <begin position="1211"/>
        <end position="1351"/>
    </location>
</feature>
<protein>
    <submittedName>
        <fullName evidence="12">Malectin domain-containing carbohydrate-binding protein</fullName>
    </submittedName>
</protein>
<dbReference type="InterPro" id="IPR021720">
    <property type="entry name" value="Malectin_dom"/>
</dbReference>
<evidence type="ECO:0000313" key="13">
    <source>
        <dbReference type="Proteomes" id="UP001595818"/>
    </source>
</evidence>
<keyword evidence="8" id="KW-0325">Glycoprotein</keyword>
<dbReference type="InterPro" id="IPR012334">
    <property type="entry name" value="Pectin_lyas_fold"/>
</dbReference>
<evidence type="ECO:0000256" key="2">
    <source>
        <dbReference type="ARBA" id="ARBA00009141"/>
    </source>
</evidence>
<evidence type="ECO:0000256" key="3">
    <source>
        <dbReference type="ARBA" id="ARBA00022692"/>
    </source>
</evidence>
<dbReference type="Gene3D" id="2.160.20.10">
    <property type="entry name" value="Single-stranded right-handed beta-helix, Pectin lyase-like"/>
    <property type="match status" value="2"/>
</dbReference>
<dbReference type="Pfam" id="PF17957">
    <property type="entry name" value="Big_7"/>
    <property type="match status" value="1"/>
</dbReference>
<dbReference type="Proteomes" id="UP001595818">
    <property type="component" value="Unassembled WGS sequence"/>
</dbReference>
<dbReference type="Gene3D" id="2.60.120.430">
    <property type="entry name" value="Galactose-binding lectin"/>
    <property type="match status" value="3"/>
</dbReference>
<dbReference type="InterPro" id="IPR006626">
    <property type="entry name" value="PbH1"/>
</dbReference>
<dbReference type="SUPFAM" id="SSF51126">
    <property type="entry name" value="Pectin lyase-like"/>
    <property type="match status" value="2"/>
</dbReference>
<keyword evidence="6" id="KW-1133">Transmembrane helix</keyword>
<evidence type="ECO:0000259" key="11">
    <source>
        <dbReference type="Pfam" id="PF13229"/>
    </source>
</evidence>
<reference evidence="13" key="1">
    <citation type="journal article" date="2019" name="Int. J. Syst. Evol. Microbiol.">
        <title>The Global Catalogue of Microorganisms (GCM) 10K type strain sequencing project: providing services to taxonomists for standard genome sequencing and annotation.</title>
        <authorList>
            <consortium name="The Broad Institute Genomics Platform"/>
            <consortium name="The Broad Institute Genome Sequencing Center for Infectious Disease"/>
            <person name="Wu L."/>
            <person name="Ma J."/>
        </authorList>
    </citation>
    <scope>NUCLEOTIDE SEQUENCE [LARGE SCALE GENOMIC DNA]</scope>
    <source>
        <strain evidence="13">CGMCC 4.7466</strain>
    </source>
</reference>
<keyword evidence="3" id="KW-0812">Transmembrane</keyword>
<gene>
    <name evidence="12" type="ORF">ACFPFU_15650</name>
</gene>
<evidence type="ECO:0000256" key="5">
    <source>
        <dbReference type="ARBA" id="ARBA00022824"/>
    </source>
</evidence>
<organism evidence="12 13">
    <name type="scientific">Negadavirga shengliensis</name>
    <dbReference type="NCBI Taxonomy" id="1389218"/>
    <lineage>
        <taxon>Bacteria</taxon>
        <taxon>Pseudomonadati</taxon>
        <taxon>Bacteroidota</taxon>
        <taxon>Cytophagia</taxon>
        <taxon>Cytophagales</taxon>
        <taxon>Cyclobacteriaceae</taxon>
        <taxon>Negadavirga</taxon>
    </lineage>
</organism>
<proteinExistence type="inferred from homology"/>
<evidence type="ECO:0000256" key="9">
    <source>
        <dbReference type="ARBA" id="ARBA00023277"/>
    </source>
</evidence>
<dbReference type="InterPro" id="IPR011050">
    <property type="entry name" value="Pectin_lyase_fold/virulence"/>
</dbReference>
<sequence>MNSIIKSLKPGDAVYFRRGETYFGTIHIENSGSPGSPIKFGAYGSGNNPVITSLTPLVGWKSVGNGRFESNQTLNTQDVGIVLINGEKKELGRFPNANEGIEGYVTIERTTGGNSVTGTGFSGSPNWSGGEIVIKKNQWIIDRHKITSHSGSTVNYDRVGSQYTPREGYGFFIQNHLNTLDEPGEWYFDVSKKKLYIYFGSQNPSGTIVQSSTLPHLLTKSYNASHLLIENIHFNGSSKDAINVAGGRDITFRNIFVENAGENGLLSLSVLELLIEDSRIKDCYNNGLFLRFGNAGARVKGNKIENTALIPGRNENGDGNGIGIFAVSDNIIVENNIVENTGFNGINFNGNNTVIKNNFVNTFCLIKGDGGGIYTYGGHNNPDAHSRKITGNIVINGIGSRGGLPNNTAVNFRPLAEGIFLDDNSNGIEIYGNTVAHITNNAIKMSNTYNVVMDNNNLFDSNVLLTLGNSTIGGDARNISVKNNIFFSKRADQNTYAIRSHKDDIRQMADFDLNYLFRPFGDQFFISTRYVNGSGNNVEGIKNLELWRNEFGKDRNSKNNIVEVDQYRINKKIGSNIFANGTFDKNVLGQGCNSCSSSWDSGKINGGTLKVTAPGSSSVRIDVGSLKKDKTYLVKFKSLASKEGNIRTYFRHSESPWQIVSTMTSFELNGKVATYETVLSPVADIEKVSLMIATQETDFTYWIDDLEIMEADVTMVNPDDEIIFEYNTSSTPKTIALGGTYVDATKKEYSGSVTIPSYGSVILIRISNEGAPAIIEETKAPEIQLVLSEDPNNLKEGDDITLKGKITTNGSEIKKVDFYCGLELIASRASEPYEAVWKNIPSGSHYVWASVYDVKGNQAVSQEIAFDVSAPIADIIDPNRLGNPGLSQFYNFGSNQNVFFQNQNFKSENTSFFSSGSKISSNANASDHPIFQTARFASSLGITIPVPNGVYTVQTLHNETYFGKNGPADRAGQRVFDISLQGEVVKKGFDMYAESGNKETVLTFQNIEVKNGQLNINLQASANNATISGIAIVQTSGELGQDKGSDFKLSFNTSNIGNISYLNTDFERLPNDYLLTASSNISSNSSASKDRLFQSGRFAADLKYGIPVPNGTYTVKTYHNETYFGKNGPAARAGQRVFNISMEGNLVKKDFDMFLENDNKETILVFKNIEVRDGSLNIDMIASANNAIISGIAIERQSSDGTAASSGLFLNTGSNREVSFQNITFENTPKYYLLTENANTSNNPSASNEVLFQSGKFASNLRYHIPVPNGTYTVKTYHNETYFGKTGPTARAGQRVFDILIEGKVVRKNLDMYVENGNKETVLIFENIEINDGVVNIDMVASANNAVISGIAIIDESGQNQLGTAHLRGYGETDTYFSESTTEPDNRKSDGMDDVKIFPNPASEKVFIELPMDTEFGKVLIHTTGGRLISQYNLEWIHLEGNKYIIPLDGLSQGVFLLSITEKETIIKRQRLIVNP</sequence>
<keyword evidence="7" id="KW-0472">Membrane</keyword>
<keyword evidence="4" id="KW-0732">Signal</keyword>
<dbReference type="Pfam" id="PF13229">
    <property type="entry name" value="Beta_helix"/>
    <property type="match status" value="1"/>
</dbReference>
<dbReference type="InterPro" id="IPR008979">
    <property type="entry name" value="Galactose-bd-like_sf"/>
</dbReference>
<evidence type="ECO:0000256" key="7">
    <source>
        <dbReference type="ARBA" id="ARBA00023136"/>
    </source>
</evidence>
<comment type="subcellular location">
    <subcellularLocation>
        <location evidence="1">Endoplasmic reticulum membrane</location>
        <topology evidence="1">Single-pass type I membrane protein</topology>
    </subcellularLocation>
</comment>
<dbReference type="Gene3D" id="2.60.40.10">
    <property type="entry name" value="Immunoglobulins"/>
    <property type="match status" value="1"/>
</dbReference>
<accession>A0ABV9T3G0</accession>
<evidence type="ECO:0000256" key="8">
    <source>
        <dbReference type="ARBA" id="ARBA00023180"/>
    </source>
</evidence>
<comment type="similarity">
    <text evidence="2">Belongs to the malectin family.</text>
</comment>
<feature type="domain" description="Malectin" evidence="10">
    <location>
        <begin position="1073"/>
        <end position="1188"/>
    </location>
</feature>
<keyword evidence="5" id="KW-0256">Endoplasmic reticulum</keyword>
<dbReference type="InterPro" id="IPR013783">
    <property type="entry name" value="Ig-like_fold"/>
</dbReference>
<dbReference type="RefSeq" id="WP_377065712.1">
    <property type="nucleotide sequence ID" value="NZ_JBHSJJ010000008.1"/>
</dbReference>
<dbReference type="SUPFAM" id="SSF49785">
    <property type="entry name" value="Galactose-binding domain-like"/>
    <property type="match status" value="3"/>
</dbReference>
<evidence type="ECO:0000259" key="10">
    <source>
        <dbReference type="Pfam" id="PF11721"/>
    </source>
</evidence>
<evidence type="ECO:0000256" key="4">
    <source>
        <dbReference type="ARBA" id="ARBA00022729"/>
    </source>
</evidence>
<name>A0ABV9T3G0_9BACT</name>